<dbReference type="EMBL" id="BDHI01000029">
    <property type="protein sequence ID" value="GCB27627.1"/>
    <property type="molecule type" value="Genomic_DNA"/>
</dbReference>
<accession>A0A401L7X9</accession>
<proteinExistence type="predicted"/>
<sequence length="176" mass="19584">MALLFPPAILGAAKEIGQPYSSILISVFATHPNSPATQYLTSIQMEKTALALLAELPRSCDTIVDAFTRVSRELKEAREELLDVHSERTTLKSILEIVFNLLEETWAMIQAHGIGRDMKTAGVQREGEHLASILDLAIMQLDLQSIKIDCDALRRENMLLRRLVYPTEASADHQSA</sequence>
<evidence type="ECO:0000313" key="2">
    <source>
        <dbReference type="Proteomes" id="UP000286921"/>
    </source>
</evidence>
<gene>
    <name evidence="1" type="ORF">AAWM_10512</name>
</gene>
<evidence type="ECO:0000313" key="1">
    <source>
        <dbReference type="EMBL" id="GCB27627.1"/>
    </source>
</evidence>
<dbReference type="Proteomes" id="UP000286921">
    <property type="component" value="Unassembled WGS sequence"/>
</dbReference>
<name>A0A401L7X9_ASPAW</name>
<dbReference type="AlphaFoldDB" id="A0A401L7X9"/>
<keyword evidence="2" id="KW-1185">Reference proteome</keyword>
<comment type="caution">
    <text evidence="1">The sequence shown here is derived from an EMBL/GenBank/DDBJ whole genome shotgun (WGS) entry which is preliminary data.</text>
</comment>
<reference evidence="1 2" key="1">
    <citation type="submission" date="2016-09" db="EMBL/GenBank/DDBJ databases">
        <title>Aspergillus awamori IFM 58123T.</title>
        <authorList>
            <person name="Kusuya Y."/>
            <person name="Shimizu M."/>
            <person name="Takahashi H."/>
            <person name="Yaguchi T."/>
        </authorList>
    </citation>
    <scope>NUCLEOTIDE SEQUENCE [LARGE SCALE GENOMIC DNA]</scope>
    <source>
        <strain evidence="1 2">IFM 58123</strain>
    </source>
</reference>
<protein>
    <submittedName>
        <fullName evidence="1">Uncharacterized protein</fullName>
    </submittedName>
</protein>
<organism evidence="1 2">
    <name type="scientific">Aspergillus awamori</name>
    <name type="common">Black koji mold</name>
    <dbReference type="NCBI Taxonomy" id="105351"/>
    <lineage>
        <taxon>Eukaryota</taxon>
        <taxon>Fungi</taxon>
        <taxon>Dikarya</taxon>
        <taxon>Ascomycota</taxon>
        <taxon>Pezizomycotina</taxon>
        <taxon>Eurotiomycetes</taxon>
        <taxon>Eurotiomycetidae</taxon>
        <taxon>Eurotiales</taxon>
        <taxon>Aspergillaceae</taxon>
        <taxon>Aspergillus</taxon>
    </lineage>
</organism>